<dbReference type="AlphaFoldDB" id="A0A126QD94"/>
<dbReference type="PROSITE" id="PS50886">
    <property type="entry name" value="TRBD"/>
    <property type="match status" value="1"/>
</dbReference>
<keyword evidence="6 16" id="KW-0820">tRNA-binding</keyword>
<dbReference type="InterPro" id="IPR004495">
    <property type="entry name" value="Met-tRNA-synth_bsu_C"/>
</dbReference>
<dbReference type="Gene3D" id="2.40.50.140">
    <property type="entry name" value="Nucleic acid-binding proteins"/>
    <property type="match status" value="1"/>
</dbReference>
<keyword evidence="8 16" id="KW-0479">Metal-binding</keyword>
<evidence type="ECO:0000256" key="3">
    <source>
        <dbReference type="ARBA" id="ARBA00008258"/>
    </source>
</evidence>
<name>A0A126QD94_PASMD</name>
<dbReference type="NCBIfam" id="TIGR00398">
    <property type="entry name" value="metG"/>
    <property type="match status" value="1"/>
</dbReference>
<evidence type="ECO:0000256" key="11">
    <source>
        <dbReference type="ARBA" id="ARBA00022840"/>
    </source>
</evidence>
<dbReference type="NCBIfam" id="TIGR00399">
    <property type="entry name" value="metG_C_term"/>
    <property type="match status" value="1"/>
</dbReference>
<dbReference type="GO" id="GO:0006431">
    <property type="term" value="P:methionyl-tRNA aminoacylation"/>
    <property type="evidence" value="ECO:0007669"/>
    <property type="project" value="UniProtKB-UniRule"/>
</dbReference>
<gene>
    <name evidence="16 18" type="primary">metG</name>
</gene>
<dbReference type="InterPro" id="IPR023458">
    <property type="entry name" value="Met-tRNA_ligase_1"/>
</dbReference>
<dbReference type="InterPro" id="IPR009080">
    <property type="entry name" value="tRNAsynth_Ia_anticodon-bd"/>
</dbReference>
<dbReference type="InterPro" id="IPR014729">
    <property type="entry name" value="Rossmann-like_a/b/a_fold"/>
</dbReference>
<evidence type="ECO:0000256" key="1">
    <source>
        <dbReference type="ARBA" id="ARBA00003314"/>
    </source>
</evidence>
<dbReference type="PROSITE" id="PS00178">
    <property type="entry name" value="AA_TRNA_LIGASE_I"/>
    <property type="match status" value="1"/>
</dbReference>
<comment type="subcellular location">
    <subcellularLocation>
        <location evidence="2 16">Cytoplasm</location>
    </subcellularLocation>
</comment>
<dbReference type="EC" id="6.1.1.10" evidence="16"/>
<dbReference type="SUPFAM" id="SSF50249">
    <property type="entry name" value="Nucleic acid-binding proteins"/>
    <property type="match status" value="1"/>
</dbReference>
<dbReference type="Pfam" id="PF09334">
    <property type="entry name" value="tRNA-synt_1g"/>
    <property type="match status" value="1"/>
</dbReference>
<dbReference type="GO" id="GO:0005524">
    <property type="term" value="F:ATP binding"/>
    <property type="evidence" value="ECO:0007669"/>
    <property type="project" value="UniProtKB-UniRule"/>
</dbReference>
<dbReference type="GO" id="GO:0046872">
    <property type="term" value="F:metal ion binding"/>
    <property type="evidence" value="ECO:0007669"/>
    <property type="project" value="UniProtKB-KW"/>
</dbReference>
<dbReference type="InterPro" id="IPR015413">
    <property type="entry name" value="Methionyl/Leucyl_tRNA_Synth"/>
</dbReference>
<keyword evidence="10 16" id="KW-0862">Zinc</keyword>
<feature type="binding site" evidence="16">
    <location>
        <position position="149"/>
    </location>
    <ligand>
        <name>Zn(2+)</name>
        <dbReference type="ChEBI" id="CHEBI:29105"/>
    </ligand>
</feature>
<evidence type="ECO:0000256" key="15">
    <source>
        <dbReference type="ARBA" id="ARBA00047364"/>
    </source>
</evidence>
<dbReference type="NCBIfam" id="NF001100">
    <property type="entry name" value="PRK00133.1"/>
    <property type="match status" value="1"/>
</dbReference>
<dbReference type="FunFam" id="1.10.730.10:FF:000005">
    <property type="entry name" value="Methionine--tRNA ligase"/>
    <property type="match status" value="1"/>
</dbReference>
<keyword evidence="13 16" id="KW-0648">Protein biosynthesis</keyword>
<dbReference type="Pfam" id="PF19303">
    <property type="entry name" value="Anticodon_3"/>
    <property type="match status" value="1"/>
</dbReference>
<dbReference type="SUPFAM" id="SSF52374">
    <property type="entry name" value="Nucleotidylyl transferase"/>
    <property type="match status" value="1"/>
</dbReference>
<dbReference type="GO" id="GO:0005829">
    <property type="term" value="C:cytosol"/>
    <property type="evidence" value="ECO:0007669"/>
    <property type="project" value="TreeGrafter"/>
</dbReference>
<evidence type="ECO:0000256" key="16">
    <source>
        <dbReference type="HAMAP-Rule" id="MF_00098"/>
    </source>
</evidence>
<evidence type="ECO:0000313" key="18">
    <source>
        <dbReference type="EMBL" id="AMK07748.1"/>
    </source>
</evidence>
<dbReference type="Pfam" id="PF01588">
    <property type="entry name" value="tRNA_bind"/>
    <property type="match status" value="1"/>
</dbReference>
<keyword evidence="14 16" id="KW-0030">Aminoacyl-tRNA synthetase</keyword>
<feature type="binding site" evidence="16">
    <location>
        <position position="146"/>
    </location>
    <ligand>
        <name>Zn(2+)</name>
        <dbReference type="ChEBI" id="CHEBI:29105"/>
    </ligand>
</feature>
<feature type="short sequence motif" description="'KMSKS' region" evidence="16">
    <location>
        <begin position="331"/>
        <end position="335"/>
    </location>
</feature>
<evidence type="ECO:0000256" key="8">
    <source>
        <dbReference type="ARBA" id="ARBA00022723"/>
    </source>
</evidence>
<reference evidence="18" key="1">
    <citation type="submission" date="2015-01" db="EMBL/GenBank/DDBJ databases">
        <title>Draft genome sequence of Pasteurella multocida isolated from alpaca pneumonia.</title>
        <authorList>
            <person name="Maturrano L."/>
            <person name="Hurtado R."/>
            <person name="Allasi N."/>
            <person name="Juscamayta E."/>
            <person name="Fernandez D."/>
            <person name="Maximiliano J."/>
            <person name="Rimac R."/>
            <person name="Rosadio R."/>
        </authorList>
    </citation>
    <scope>NUCLEOTIDE SEQUENCE</scope>
    <source>
        <strain evidence="18">UNMSM</strain>
    </source>
</reference>
<protein>
    <recommendedName>
        <fullName evidence="16">Methionine--tRNA ligase</fullName>
        <ecNumber evidence="16">6.1.1.10</ecNumber>
    </recommendedName>
    <alternativeName>
        <fullName evidence="16">Methionyl-tRNA synthetase</fullName>
        <shortName evidence="16">MetRS</shortName>
    </alternativeName>
</protein>
<dbReference type="EMBL" id="KP659909">
    <property type="protein sequence ID" value="AMK07748.1"/>
    <property type="molecule type" value="Genomic_DNA"/>
</dbReference>
<feature type="binding site" evidence="16">
    <location>
        <position position="162"/>
    </location>
    <ligand>
        <name>Zn(2+)</name>
        <dbReference type="ChEBI" id="CHEBI:29105"/>
    </ligand>
</feature>
<dbReference type="PRINTS" id="PR01041">
    <property type="entry name" value="TRNASYNTHMET"/>
</dbReference>
<dbReference type="InterPro" id="IPR041872">
    <property type="entry name" value="Anticodon_Met"/>
</dbReference>
<accession>A0A126QD94</accession>
<dbReference type="Gene3D" id="3.40.50.620">
    <property type="entry name" value="HUPs"/>
    <property type="match status" value="1"/>
</dbReference>
<dbReference type="InterPro" id="IPR014758">
    <property type="entry name" value="Met-tRNA_synth"/>
</dbReference>
<evidence type="ECO:0000256" key="2">
    <source>
        <dbReference type="ARBA" id="ARBA00004496"/>
    </source>
</evidence>
<dbReference type="InterPro" id="IPR001412">
    <property type="entry name" value="aa-tRNA-synth_I_CS"/>
</dbReference>
<evidence type="ECO:0000256" key="4">
    <source>
        <dbReference type="ARBA" id="ARBA00011738"/>
    </source>
</evidence>
<comment type="similarity">
    <text evidence="3 16">Belongs to the class-I aminoacyl-tRNA synthetase family. MetG type 1 subfamily.</text>
</comment>
<keyword evidence="11 16" id="KW-0067">ATP-binding</keyword>
<feature type="binding site" evidence="16">
    <location>
        <position position="334"/>
    </location>
    <ligand>
        <name>ATP</name>
        <dbReference type="ChEBI" id="CHEBI:30616"/>
    </ligand>
</feature>
<feature type="binding site" evidence="16">
    <location>
        <position position="159"/>
    </location>
    <ligand>
        <name>Zn(2+)</name>
        <dbReference type="ChEBI" id="CHEBI:29105"/>
    </ligand>
</feature>
<comment type="catalytic activity">
    <reaction evidence="15 16">
        <text>tRNA(Met) + L-methionine + ATP = L-methionyl-tRNA(Met) + AMP + diphosphate</text>
        <dbReference type="Rhea" id="RHEA:13481"/>
        <dbReference type="Rhea" id="RHEA-COMP:9667"/>
        <dbReference type="Rhea" id="RHEA-COMP:9698"/>
        <dbReference type="ChEBI" id="CHEBI:30616"/>
        <dbReference type="ChEBI" id="CHEBI:33019"/>
        <dbReference type="ChEBI" id="CHEBI:57844"/>
        <dbReference type="ChEBI" id="CHEBI:78442"/>
        <dbReference type="ChEBI" id="CHEBI:78530"/>
        <dbReference type="ChEBI" id="CHEBI:456215"/>
        <dbReference type="EC" id="6.1.1.10"/>
    </reaction>
</comment>
<dbReference type="RefSeq" id="WP_071523037.1">
    <property type="nucleotide sequence ID" value="NZ_JACDXE010000004.1"/>
</dbReference>
<evidence type="ECO:0000256" key="5">
    <source>
        <dbReference type="ARBA" id="ARBA00022490"/>
    </source>
</evidence>
<evidence type="ECO:0000256" key="7">
    <source>
        <dbReference type="ARBA" id="ARBA00022598"/>
    </source>
</evidence>
<dbReference type="GO" id="GO:0004825">
    <property type="term" value="F:methionine-tRNA ligase activity"/>
    <property type="evidence" value="ECO:0007669"/>
    <property type="project" value="UniProtKB-UniRule"/>
</dbReference>
<dbReference type="PANTHER" id="PTHR45765:SF1">
    <property type="entry name" value="METHIONINE--TRNA LIGASE, CYTOPLASMIC"/>
    <property type="match status" value="1"/>
</dbReference>
<sequence>MANSARDILVTCALPYANGAIHLGHLLEHIQADIWVRFQRMCGHKVHFICADDAHGTPIMLNADKLGITPEALIARSKADHVADFEGFKISYDNYHSTHSPENEALTAEMYKKLRANGFIKSRTISQLFDPEKGMFLPDRFVKGTCPKCKAEDQYGDNCEVCSSTYSPTELINPRSVVSGATPVLKESEHFFFDLPAFEGMLKAWIKSGSLQPEIANKMQEWFESGLQQWDISRDAPYFGFKIPDTEDKYFYVWLDAPIGYMASFKNLCDKTGLNFDDFWKKDSSAELYHFIGKDIVYFHSLFWPAMLDGCDLRKPTNVFAHGYVTVNGVKMSKSRGTFIQASTYLRHLAPEYLRYYYAAKLNNRIEDLDLNLEDFVQRLNADVVNKFVNLASRSAGFITKRFDGKLSAEIAEPELLTEFVEKAAQIATYYEEREFGKVVREVMQLADKANKYIDDKAPWVMAKEEGREAELQAVCSMALQLFRVLAIYLKPVIPQIIARAEAFLQDELTWESLNRPLLNHAILPFKALAQRLDPKQIEAIVNETKEQFVAQQALEQKNSAKAEPASQVEPIAETISIEDFAKLDLRVAKVMKCEAVPESNKLLRFELDLGDHTRQVFSGIKEAYNNPAELEGRFVVVIANLAPRKMRFGVSEGMILSAGTGGADLFLLNADQGVKPGMQVK</sequence>
<dbReference type="InterPro" id="IPR033911">
    <property type="entry name" value="MetRS_core"/>
</dbReference>
<evidence type="ECO:0000256" key="13">
    <source>
        <dbReference type="ARBA" id="ARBA00022917"/>
    </source>
</evidence>
<dbReference type="HAMAP" id="MF_00098">
    <property type="entry name" value="Met_tRNA_synth_type1"/>
    <property type="match status" value="1"/>
</dbReference>
<feature type="domain" description="TRNA-binding" evidence="17">
    <location>
        <begin position="580"/>
        <end position="682"/>
    </location>
</feature>
<keyword evidence="7 16" id="KW-0436">Ligase</keyword>
<keyword evidence="9 16" id="KW-0547">Nucleotide-binding</keyword>
<dbReference type="PANTHER" id="PTHR45765">
    <property type="entry name" value="METHIONINE--TRNA LIGASE"/>
    <property type="match status" value="1"/>
</dbReference>
<feature type="short sequence motif" description="'HIGH' region" evidence="16">
    <location>
        <begin position="15"/>
        <end position="25"/>
    </location>
</feature>
<evidence type="ECO:0000256" key="14">
    <source>
        <dbReference type="ARBA" id="ARBA00023146"/>
    </source>
</evidence>
<comment type="cofactor">
    <cofactor evidence="16">
        <name>Zn(2+)</name>
        <dbReference type="ChEBI" id="CHEBI:29105"/>
    </cofactor>
    <text evidence="16">Binds 1 zinc ion per subunit.</text>
</comment>
<organism evidence="18">
    <name type="scientific">Pasteurella multocida</name>
    <dbReference type="NCBI Taxonomy" id="747"/>
    <lineage>
        <taxon>Bacteria</taxon>
        <taxon>Pseudomonadati</taxon>
        <taxon>Pseudomonadota</taxon>
        <taxon>Gammaproteobacteria</taxon>
        <taxon>Pasteurellales</taxon>
        <taxon>Pasteurellaceae</taxon>
        <taxon>Pasteurella</taxon>
    </lineage>
</organism>
<dbReference type="InterPro" id="IPR012340">
    <property type="entry name" value="NA-bd_OB-fold"/>
</dbReference>
<dbReference type="FunFam" id="2.40.50.140:FF:000042">
    <property type="entry name" value="Methionine--tRNA ligase"/>
    <property type="match status" value="1"/>
</dbReference>
<dbReference type="CDD" id="cd00814">
    <property type="entry name" value="MetRS_core"/>
    <property type="match status" value="1"/>
</dbReference>
<dbReference type="CDD" id="cd02800">
    <property type="entry name" value="tRNA_bind_EcMetRS_like"/>
    <property type="match status" value="1"/>
</dbReference>
<comment type="function">
    <text evidence="1 16">Is required not only for elongation of protein synthesis but also for the initiation of all mRNA translation through initiator tRNA(fMet) aminoacylation.</text>
</comment>
<dbReference type="GO" id="GO:0000049">
    <property type="term" value="F:tRNA binding"/>
    <property type="evidence" value="ECO:0007669"/>
    <property type="project" value="UniProtKB-UniRule"/>
</dbReference>
<proteinExistence type="inferred from homology"/>
<dbReference type="FunFam" id="2.20.28.20:FF:000001">
    <property type="entry name" value="Methionine--tRNA ligase"/>
    <property type="match status" value="1"/>
</dbReference>
<evidence type="ECO:0000256" key="12">
    <source>
        <dbReference type="ARBA" id="ARBA00022884"/>
    </source>
</evidence>
<dbReference type="SUPFAM" id="SSF47323">
    <property type="entry name" value="Anticodon-binding domain of a subclass of class I aminoacyl-tRNA synthetases"/>
    <property type="match status" value="1"/>
</dbReference>
<dbReference type="InterPro" id="IPR029038">
    <property type="entry name" value="MetRS_Zn"/>
</dbReference>
<dbReference type="CDD" id="cd07957">
    <property type="entry name" value="Anticodon_Ia_Met"/>
    <property type="match status" value="1"/>
</dbReference>
<evidence type="ECO:0000256" key="6">
    <source>
        <dbReference type="ARBA" id="ARBA00022555"/>
    </source>
</evidence>
<evidence type="ECO:0000259" key="17">
    <source>
        <dbReference type="PROSITE" id="PS50886"/>
    </source>
</evidence>
<evidence type="ECO:0000256" key="9">
    <source>
        <dbReference type="ARBA" id="ARBA00022741"/>
    </source>
</evidence>
<dbReference type="SUPFAM" id="SSF57770">
    <property type="entry name" value="Methionyl-tRNA synthetase (MetRS), Zn-domain"/>
    <property type="match status" value="1"/>
</dbReference>
<keyword evidence="5 16" id="KW-0963">Cytoplasm</keyword>
<dbReference type="Gene3D" id="2.20.28.20">
    <property type="entry name" value="Methionyl-tRNA synthetase, Zn-domain"/>
    <property type="match status" value="1"/>
</dbReference>
<comment type="subunit">
    <text evidence="4 16">Homodimer.</text>
</comment>
<dbReference type="Gene3D" id="1.10.730.10">
    <property type="entry name" value="Isoleucyl-tRNA Synthetase, Domain 1"/>
    <property type="match status" value="1"/>
</dbReference>
<evidence type="ECO:0000256" key="10">
    <source>
        <dbReference type="ARBA" id="ARBA00022833"/>
    </source>
</evidence>
<keyword evidence="12 16" id="KW-0694">RNA-binding</keyword>
<dbReference type="InterPro" id="IPR002547">
    <property type="entry name" value="tRNA-bd_dom"/>
</dbReference>